<keyword evidence="7 9" id="KW-1133">Transmembrane helix</keyword>
<organism evidence="10 11">
    <name type="scientific">Forsythia ovata</name>
    <dbReference type="NCBI Taxonomy" id="205694"/>
    <lineage>
        <taxon>Eukaryota</taxon>
        <taxon>Viridiplantae</taxon>
        <taxon>Streptophyta</taxon>
        <taxon>Embryophyta</taxon>
        <taxon>Tracheophyta</taxon>
        <taxon>Spermatophyta</taxon>
        <taxon>Magnoliopsida</taxon>
        <taxon>eudicotyledons</taxon>
        <taxon>Gunneridae</taxon>
        <taxon>Pentapetalae</taxon>
        <taxon>asterids</taxon>
        <taxon>lamiids</taxon>
        <taxon>Lamiales</taxon>
        <taxon>Oleaceae</taxon>
        <taxon>Forsythieae</taxon>
        <taxon>Forsythia</taxon>
    </lineage>
</organism>
<proteinExistence type="inferred from homology"/>
<evidence type="ECO:0000256" key="7">
    <source>
        <dbReference type="ARBA" id="ARBA00022989"/>
    </source>
</evidence>
<feature type="transmembrane region" description="Helical" evidence="9">
    <location>
        <begin position="95"/>
        <end position="117"/>
    </location>
</feature>
<dbReference type="AlphaFoldDB" id="A0ABD1NVK1"/>
<dbReference type="PANTHER" id="PTHR22601">
    <property type="entry name" value="ISP4 LIKE PROTEIN"/>
    <property type="match status" value="1"/>
</dbReference>
<accession>A0ABD1NVK1</accession>
<reference evidence="11" key="1">
    <citation type="submission" date="2024-07" db="EMBL/GenBank/DDBJ databases">
        <title>Two chromosome-level genome assemblies of Korean endemic species Abeliophyllum distichum and Forsythia ovata (Oleaceae).</title>
        <authorList>
            <person name="Jang H."/>
        </authorList>
    </citation>
    <scope>NUCLEOTIDE SEQUENCE [LARGE SCALE GENOMIC DNA]</scope>
</reference>
<gene>
    <name evidence="10" type="ORF">Fot_57373</name>
</gene>
<keyword evidence="3" id="KW-0813">Transport</keyword>
<comment type="similarity">
    <text evidence="2">Belongs to the oligopeptide OPT transporter (TC 2.A.67.1) family.</text>
</comment>
<dbReference type="GO" id="GO:0015031">
    <property type="term" value="P:protein transport"/>
    <property type="evidence" value="ECO:0007669"/>
    <property type="project" value="UniProtKB-KW"/>
</dbReference>
<keyword evidence="11" id="KW-1185">Reference proteome</keyword>
<evidence type="ECO:0000256" key="4">
    <source>
        <dbReference type="ARBA" id="ARBA00022692"/>
    </source>
</evidence>
<keyword evidence="6" id="KW-0653">Protein transport</keyword>
<evidence type="ECO:0000256" key="1">
    <source>
        <dbReference type="ARBA" id="ARBA00004141"/>
    </source>
</evidence>
<evidence type="ECO:0000313" key="10">
    <source>
        <dbReference type="EMBL" id="KAL2455630.1"/>
    </source>
</evidence>
<dbReference type="GO" id="GO:0015833">
    <property type="term" value="P:peptide transport"/>
    <property type="evidence" value="ECO:0007669"/>
    <property type="project" value="UniProtKB-KW"/>
</dbReference>
<evidence type="ECO:0000313" key="11">
    <source>
        <dbReference type="Proteomes" id="UP001604277"/>
    </source>
</evidence>
<dbReference type="Proteomes" id="UP001604277">
    <property type="component" value="Unassembled WGS sequence"/>
</dbReference>
<dbReference type="InterPro" id="IPR004813">
    <property type="entry name" value="OPT"/>
</dbReference>
<dbReference type="GO" id="GO:0016020">
    <property type="term" value="C:membrane"/>
    <property type="evidence" value="ECO:0007669"/>
    <property type="project" value="UniProtKB-SubCell"/>
</dbReference>
<comment type="subcellular location">
    <subcellularLocation>
        <location evidence="1">Membrane</location>
        <topology evidence="1">Multi-pass membrane protein</topology>
    </subcellularLocation>
</comment>
<evidence type="ECO:0000256" key="8">
    <source>
        <dbReference type="ARBA" id="ARBA00023136"/>
    </source>
</evidence>
<name>A0ABD1NVK1_9LAMI</name>
<sequence length="162" mass="18030">MSLSTLEICLLQVGLYCSQGLLQTLAKALAHHFEAKLLLLDITDFSLKSLKRSISEVTLERMSSLIGSFSILPPRDDNADFKLGHYMKIPPRTMFMAQVVGTLIASLVYLGTAWWLMETIPDICETTSSVWTCPGDHVFYDASVIWGLIGPRKIFGDEGLMD</sequence>
<evidence type="ECO:0000256" key="3">
    <source>
        <dbReference type="ARBA" id="ARBA00022448"/>
    </source>
</evidence>
<dbReference type="EMBL" id="JBFOLJ010000105">
    <property type="protein sequence ID" value="KAL2455630.1"/>
    <property type="molecule type" value="Genomic_DNA"/>
</dbReference>
<evidence type="ECO:0000256" key="9">
    <source>
        <dbReference type="SAM" id="Phobius"/>
    </source>
</evidence>
<protein>
    <submittedName>
        <fullName evidence="10">Uncharacterized protein</fullName>
    </submittedName>
</protein>
<keyword evidence="4 9" id="KW-0812">Transmembrane</keyword>
<evidence type="ECO:0000256" key="6">
    <source>
        <dbReference type="ARBA" id="ARBA00022927"/>
    </source>
</evidence>
<dbReference type="InterPro" id="IPR004648">
    <property type="entry name" value="Oligpept_transpt"/>
</dbReference>
<evidence type="ECO:0000256" key="5">
    <source>
        <dbReference type="ARBA" id="ARBA00022856"/>
    </source>
</evidence>
<evidence type="ECO:0000256" key="2">
    <source>
        <dbReference type="ARBA" id="ARBA00005484"/>
    </source>
</evidence>
<comment type="caution">
    <text evidence="10">The sequence shown here is derived from an EMBL/GenBank/DDBJ whole genome shotgun (WGS) entry which is preliminary data.</text>
</comment>
<keyword evidence="5" id="KW-0571">Peptide transport</keyword>
<dbReference type="Pfam" id="PF03169">
    <property type="entry name" value="OPT"/>
    <property type="match status" value="1"/>
</dbReference>
<keyword evidence="8 9" id="KW-0472">Membrane</keyword>